<dbReference type="CDD" id="cd02440">
    <property type="entry name" value="AdoMet_MTases"/>
    <property type="match status" value="1"/>
</dbReference>
<feature type="domain" description="Methyltransferase" evidence="1">
    <location>
        <begin position="45"/>
        <end position="98"/>
    </location>
</feature>
<evidence type="ECO:0000313" key="3">
    <source>
        <dbReference type="Proteomes" id="UP001084197"/>
    </source>
</evidence>
<dbReference type="EMBL" id="JAPRAT010000010">
    <property type="protein sequence ID" value="MCZ0702922.1"/>
    <property type="molecule type" value="Genomic_DNA"/>
</dbReference>
<dbReference type="GO" id="GO:0032259">
    <property type="term" value="P:methylation"/>
    <property type="evidence" value="ECO:0007669"/>
    <property type="project" value="UniProtKB-KW"/>
</dbReference>
<dbReference type="AlphaFoldDB" id="A0A9J6RB63"/>
<organism evidence="2 3">
    <name type="scientific">Natronobacillus azotifigens</name>
    <dbReference type="NCBI Taxonomy" id="472978"/>
    <lineage>
        <taxon>Bacteria</taxon>
        <taxon>Bacillati</taxon>
        <taxon>Bacillota</taxon>
        <taxon>Bacilli</taxon>
        <taxon>Bacillales</taxon>
        <taxon>Bacillaceae</taxon>
        <taxon>Natronobacillus</taxon>
    </lineage>
</organism>
<sequence>MNKIEANKHAWGLLSEDHYNHFKTKLSENSYEFNPIVKKEIGDISGKKVLHLQCNTGADTIMLAKMGATVTGVDLVPGNVHFAKELAKDLGVTNVDFSI</sequence>
<comment type="caution">
    <text evidence="2">The sequence shown here is derived from an EMBL/GenBank/DDBJ whole genome shotgun (WGS) entry which is preliminary data.</text>
</comment>
<keyword evidence="2" id="KW-0489">Methyltransferase</keyword>
<protein>
    <submittedName>
        <fullName evidence="2">Methyltransferase domain-containing protein</fullName>
    </submittedName>
</protein>
<proteinExistence type="predicted"/>
<dbReference type="InterPro" id="IPR025714">
    <property type="entry name" value="Methyltranfer_dom"/>
</dbReference>
<reference evidence="2" key="1">
    <citation type="submission" date="2022-11" db="EMBL/GenBank/DDBJ databases">
        <title>WGS of Natronobacillus azotifigens 24KS-1, an anaerobic diazotrophic haloalkaliphile from soda-rich habitats.</title>
        <authorList>
            <person name="Sorokin D.Y."/>
            <person name="Merkel A.Y."/>
        </authorList>
    </citation>
    <scope>NUCLEOTIDE SEQUENCE</scope>
    <source>
        <strain evidence="2">24KS-1</strain>
    </source>
</reference>
<keyword evidence="2" id="KW-0808">Transferase</keyword>
<evidence type="ECO:0000259" key="1">
    <source>
        <dbReference type="Pfam" id="PF13847"/>
    </source>
</evidence>
<dbReference type="Pfam" id="PF13847">
    <property type="entry name" value="Methyltransf_31"/>
    <property type="match status" value="1"/>
</dbReference>
<dbReference type="InterPro" id="IPR029063">
    <property type="entry name" value="SAM-dependent_MTases_sf"/>
</dbReference>
<dbReference type="GO" id="GO:0008168">
    <property type="term" value="F:methyltransferase activity"/>
    <property type="evidence" value="ECO:0007669"/>
    <property type="project" value="UniProtKB-KW"/>
</dbReference>
<name>A0A9J6RB63_9BACI</name>
<keyword evidence="3" id="KW-1185">Reference proteome</keyword>
<dbReference type="Proteomes" id="UP001084197">
    <property type="component" value="Unassembled WGS sequence"/>
</dbReference>
<dbReference type="RefSeq" id="WP_268779691.1">
    <property type="nucleotide sequence ID" value="NZ_JAPRAT010000010.1"/>
</dbReference>
<gene>
    <name evidence="2" type="ORF">OWO01_06830</name>
</gene>
<evidence type="ECO:0000313" key="2">
    <source>
        <dbReference type="EMBL" id="MCZ0702922.1"/>
    </source>
</evidence>
<accession>A0A9J6RB63</accession>
<dbReference type="Gene3D" id="3.40.50.150">
    <property type="entry name" value="Vaccinia Virus protein VP39"/>
    <property type="match status" value="1"/>
</dbReference>
<dbReference type="SUPFAM" id="SSF53335">
    <property type="entry name" value="S-adenosyl-L-methionine-dependent methyltransferases"/>
    <property type="match status" value="1"/>
</dbReference>